<evidence type="ECO:0000313" key="4">
    <source>
        <dbReference type="Proteomes" id="UP000008021"/>
    </source>
</evidence>
<feature type="transmembrane region" description="Helical" evidence="2">
    <location>
        <begin position="202"/>
        <end position="221"/>
    </location>
</feature>
<proteinExistence type="predicted"/>
<accession>A0A0E0C9L9</accession>
<evidence type="ECO:0000256" key="2">
    <source>
        <dbReference type="SAM" id="Phobius"/>
    </source>
</evidence>
<name>A0A0E0C9L9_9ORYZ</name>
<organism evidence="3">
    <name type="scientific">Oryza meridionalis</name>
    <dbReference type="NCBI Taxonomy" id="40149"/>
    <lineage>
        <taxon>Eukaryota</taxon>
        <taxon>Viridiplantae</taxon>
        <taxon>Streptophyta</taxon>
        <taxon>Embryophyta</taxon>
        <taxon>Tracheophyta</taxon>
        <taxon>Spermatophyta</taxon>
        <taxon>Magnoliopsida</taxon>
        <taxon>Liliopsida</taxon>
        <taxon>Poales</taxon>
        <taxon>Poaceae</taxon>
        <taxon>BOP clade</taxon>
        <taxon>Oryzoideae</taxon>
        <taxon>Oryzeae</taxon>
        <taxon>Oryzinae</taxon>
        <taxon>Oryza</taxon>
    </lineage>
</organism>
<keyword evidence="2" id="KW-1133">Transmembrane helix</keyword>
<keyword evidence="2" id="KW-0812">Transmembrane</keyword>
<dbReference type="AlphaFoldDB" id="A0A0E0C9L9"/>
<dbReference type="Gramene" id="OMERI01G32700.2">
    <property type="protein sequence ID" value="OMERI01G32700.2"/>
    <property type="gene ID" value="OMERI01G32700"/>
</dbReference>
<evidence type="ECO:0000256" key="1">
    <source>
        <dbReference type="SAM" id="MobiDB-lite"/>
    </source>
</evidence>
<keyword evidence="4" id="KW-1185">Reference proteome</keyword>
<sequence>MGGGEPARKKMETMAYGIHRLRFMELNNRCEKQIERDGGEDRNPRWTGDAVVSPQIRPTRLGSHEISDNGIINGNNKKNDYDPQCDMSKEEIEWRCAQAEKVRQRMPQVQHQLRIELEKMRRYFLGDPSALKCWDLHMDNVHRAFSENLPDSLSSPRYTPNSVLYKQLMKRKARPKTFACVLSGGWYKLKEVSRNKMVRRSLPLAGVAAVFAAGLAVGYTLGKEQEINET</sequence>
<feature type="region of interest" description="Disordered" evidence="1">
    <location>
        <begin position="60"/>
        <end position="81"/>
    </location>
</feature>
<reference evidence="3" key="1">
    <citation type="submission" date="2015-04" db="UniProtKB">
        <authorList>
            <consortium name="EnsemblPlants"/>
        </authorList>
    </citation>
    <scope>IDENTIFICATION</scope>
</reference>
<keyword evidence="2" id="KW-0472">Membrane</keyword>
<dbReference type="HOGENOM" id="CLU_124248_0_0_1"/>
<reference evidence="3" key="2">
    <citation type="submission" date="2018-05" db="EMBL/GenBank/DDBJ databases">
        <title>OmerRS3 (Oryza meridionalis Reference Sequence Version 3).</title>
        <authorList>
            <person name="Zhang J."/>
            <person name="Kudrna D."/>
            <person name="Lee S."/>
            <person name="Talag J."/>
            <person name="Welchert J."/>
            <person name="Wing R.A."/>
        </authorList>
    </citation>
    <scope>NUCLEOTIDE SEQUENCE [LARGE SCALE GENOMIC DNA]</scope>
    <source>
        <strain evidence="3">cv. OR44</strain>
    </source>
</reference>
<evidence type="ECO:0000313" key="3">
    <source>
        <dbReference type="EnsemblPlants" id="OMERI01G32700.2"/>
    </source>
</evidence>
<dbReference type="Proteomes" id="UP000008021">
    <property type="component" value="Chromosome 1"/>
</dbReference>
<dbReference type="EnsemblPlants" id="OMERI01G32700.2">
    <property type="protein sequence ID" value="OMERI01G32700.2"/>
    <property type="gene ID" value="OMERI01G32700"/>
</dbReference>
<protein>
    <submittedName>
        <fullName evidence="3">Uncharacterized protein</fullName>
    </submittedName>
</protein>